<keyword evidence="3" id="KW-1185">Reference proteome</keyword>
<proteinExistence type="predicted"/>
<dbReference type="PANTHER" id="PTHR43968">
    <property type="match status" value="1"/>
</dbReference>
<dbReference type="SUPFAM" id="SSF47616">
    <property type="entry name" value="GST C-terminal domain-like"/>
    <property type="match status" value="1"/>
</dbReference>
<dbReference type="PANTHER" id="PTHR43968:SF6">
    <property type="entry name" value="GLUTATHIONE S-TRANSFERASE OMEGA"/>
    <property type="match status" value="1"/>
</dbReference>
<sequence>MPSTPFDQHKANILAGFYDSNLITPTYKLLATSCNRSETNEIYSATIEKLHEFNEILVSSNLNGLYIFGDHFTTADIAIIPFADRIDLVCKMLGLKFDNIPGLERYYIWKDACFKIPAYSSTVASYEELTVGYRKYIK</sequence>
<dbReference type="AlphaFoldDB" id="A0A1R1Y8Q0"/>
<feature type="domain" description="GST C-terminal" evidence="1">
    <location>
        <begin position="4"/>
        <end position="138"/>
    </location>
</feature>
<dbReference type="Pfam" id="PF13410">
    <property type="entry name" value="GST_C_2"/>
    <property type="match status" value="1"/>
</dbReference>
<gene>
    <name evidence="2" type="ORF">AYI69_g5024</name>
</gene>
<dbReference type="Gene3D" id="1.20.1050.10">
    <property type="match status" value="1"/>
</dbReference>
<reference evidence="3" key="1">
    <citation type="submission" date="2017-01" db="EMBL/GenBank/DDBJ databases">
        <authorList>
            <person name="Wang Y."/>
            <person name="White M."/>
            <person name="Kvist S."/>
            <person name="Moncalvo J.-M."/>
        </authorList>
    </citation>
    <scope>NUCLEOTIDE SEQUENCE [LARGE SCALE GENOMIC DNA]</scope>
    <source>
        <strain evidence="3">ID-206-W2</strain>
    </source>
</reference>
<dbReference type="EMBL" id="LSSM01002047">
    <property type="protein sequence ID" value="OMJ23322.1"/>
    <property type="molecule type" value="Genomic_DNA"/>
</dbReference>
<name>A0A1R1Y8Q0_9FUNG</name>
<dbReference type="Proteomes" id="UP000187429">
    <property type="component" value="Unassembled WGS sequence"/>
</dbReference>
<dbReference type="PROSITE" id="PS50405">
    <property type="entry name" value="GST_CTER"/>
    <property type="match status" value="1"/>
</dbReference>
<protein>
    <recommendedName>
        <fullName evidence="1">GST C-terminal domain-containing protein</fullName>
    </recommendedName>
</protein>
<dbReference type="InterPro" id="IPR050983">
    <property type="entry name" value="GST_Omega/HSP26"/>
</dbReference>
<dbReference type="InterPro" id="IPR036282">
    <property type="entry name" value="Glutathione-S-Trfase_C_sf"/>
</dbReference>
<accession>A0A1R1Y8Q0</accession>
<dbReference type="GO" id="GO:0005737">
    <property type="term" value="C:cytoplasm"/>
    <property type="evidence" value="ECO:0007669"/>
    <property type="project" value="TreeGrafter"/>
</dbReference>
<evidence type="ECO:0000313" key="3">
    <source>
        <dbReference type="Proteomes" id="UP000187429"/>
    </source>
</evidence>
<organism evidence="2 3">
    <name type="scientific">Smittium culicis</name>
    <dbReference type="NCBI Taxonomy" id="133412"/>
    <lineage>
        <taxon>Eukaryota</taxon>
        <taxon>Fungi</taxon>
        <taxon>Fungi incertae sedis</taxon>
        <taxon>Zoopagomycota</taxon>
        <taxon>Kickxellomycotina</taxon>
        <taxon>Harpellomycetes</taxon>
        <taxon>Harpellales</taxon>
        <taxon>Legeriomycetaceae</taxon>
        <taxon>Smittium</taxon>
    </lineage>
</organism>
<evidence type="ECO:0000259" key="1">
    <source>
        <dbReference type="PROSITE" id="PS50405"/>
    </source>
</evidence>
<comment type="caution">
    <text evidence="2">The sequence shown here is derived from an EMBL/GenBank/DDBJ whole genome shotgun (WGS) entry which is preliminary data.</text>
</comment>
<evidence type="ECO:0000313" key="2">
    <source>
        <dbReference type="EMBL" id="OMJ23322.1"/>
    </source>
</evidence>
<dbReference type="OrthoDB" id="202840at2759"/>
<dbReference type="InterPro" id="IPR010987">
    <property type="entry name" value="Glutathione-S-Trfase_C-like"/>
</dbReference>